<dbReference type="Proteomes" id="UP000594059">
    <property type="component" value="Chromosome"/>
</dbReference>
<feature type="binding site" evidence="16">
    <location>
        <position position="131"/>
    </location>
    <ligand>
        <name>ATP</name>
        <dbReference type="ChEBI" id="CHEBI:30616"/>
    </ligand>
</feature>
<dbReference type="Gene3D" id="3.30.420.40">
    <property type="match status" value="2"/>
</dbReference>
<evidence type="ECO:0000256" key="16">
    <source>
        <dbReference type="HAMAP-Rule" id="MF_01274"/>
    </source>
</evidence>
<evidence type="ECO:0000256" key="14">
    <source>
        <dbReference type="ARBA" id="ARBA00038036"/>
    </source>
</evidence>
<evidence type="ECO:0000256" key="7">
    <source>
        <dbReference type="ARBA" id="ARBA00022490"/>
    </source>
</evidence>
<evidence type="ECO:0000313" key="18">
    <source>
        <dbReference type="Proteomes" id="UP000594059"/>
    </source>
</evidence>
<comment type="cofactor">
    <cofactor evidence="16">
        <name>NH4(+)</name>
        <dbReference type="ChEBI" id="CHEBI:28938"/>
    </cofactor>
    <cofactor evidence="16">
        <name>K(+)</name>
        <dbReference type="ChEBI" id="CHEBI:29103"/>
    </cofactor>
    <text evidence="16">A monovalent cation. Ammonium or potassium.</text>
</comment>
<reference evidence="17 18" key="1">
    <citation type="submission" date="2020-10" db="EMBL/GenBank/DDBJ databases">
        <title>complete genome sequencing of Lysobacter sp. H21R20.</title>
        <authorList>
            <person name="Bae J.-W."/>
            <person name="Lee S.-Y."/>
        </authorList>
    </citation>
    <scope>NUCLEOTIDE SEQUENCE [LARGE SCALE GENOMIC DNA]</scope>
    <source>
        <strain evidence="17 18">H21R20</strain>
    </source>
</reference>
<dbReference type="GO" id="GO:0004594">
    <property type="term" value="F:pantothenate kinase activity"/>
    <property type="evidence" value="ECO:0007669"/>
    <property type="project" value="UniProtKB-UniRule"/>
</dbReference>
<keyword evidence="11 16" id="KW-0067">ATP-binding</keyword>
<evidence type="ECO:0000256" key="6">
    <source>
        <dbReference type="ARBA" id="ARBA00012102"/>
    </source>
</evidence>
<keyword evidence="18" id="KW-1185">Reference proteome</keyword>
<dbReference type="AlphaFoldDB" id="A0A7S6UGD5"/>
<evidence type="ECO:0000256" key="4">
    <source>
        <dbReference type="ARBA" id="ARBA00005225"/>
    </source>
</evidence>
<evidence type="ECO:0000256" key="11">
    <source>
        <dbReference type="ARBA" id="ARBA00022840"/>
    </source>
</evidence>
<evidence type="ECO:0000256" key="5">
    <source>
        <dbReference type="ARBA" id="ARBA00011738"/>
    </source>
</evidence>
<dbReference type="GO" id="GO:0015937">
    <property type="term" value="P:coenzyme A biosynthetic process"/>
    <property type="evidence" value="ECO:0007669"/>
    <property type="project" value="UniProtKB-UniRule"/>
</dbReference>
<name>A0A7S6UGD5_9GAMM</name>
<dbReference type="Pfam" id="PF03309">
    <property type="entry name" value="Pan_kinase"/>
    <property type="match status" value="1"/>
</dbReference>
<accession>A0A7S6UGD5</accession>
<dbReference type="PANTHER" id="PTHR34265">
    <property type="entry name" value="TYPE III PANTOTHENATE KINASE"/>
    <property type="match status" value="1"/>
</dbReference>
<proteinExistence type="inferred from homology"/>
<evidence type="ECO:0000313" key="17">
    <source>
        <dbReference type="EMBL" id="QOW19792.1"/>
    </source>
</evidence>
<feature type="binding site" evidence="16">
    <location>
        <begin position="9"/>
        <end position="16"/>
    </location>
    <ligand>
        <name>ATP</name>
        <dbReference type="ChEBI" id="CHEBI:30616"/>
    </ligand>
</feature>
<dbReference type="NCBIfam" id="TIGR00671">
    <property type="entry name" value="baf"/>
    <property type="match status" value="1"/>
</dbReference>
<dbReference type="InterPro" id="IPR004619">
    <property type="entry name" value="Type_III_PanK"/>
</dbReference>
<evidence type="ECO:0000256" key="12">
    <source>
        <dbReference type="ARBA" id="ARBA00022958"/>
    </source>
</evidence>
<feature type="active site" description="Proton acceptor" evidence="16">
    <location>
        <position position="103"/>
    </location>
</feature>
<keyword evidence="7 16" id="KW-0963">Cytoplasm</keyword>
<keyword evidence="9 16" id="KW-0547">Nucleotide-binding</keyword>
<comment type="caution">
    <text evidence="16">Lacks conserved residue(s) required for the propagation of feature annotation.</text>
</comment>
<evidence type="ECO:0000256" key="8">
    <source>
        <dbReference type="ARBA" id="ARBA00022679"/>
    </source>
</evidence>
<comment type="cofactor">
    <cofactor evidence="2">
        <name>K(+)</name>
        <dbReference type="ChEBI" id="CHEBI:29103"/>
    </cofactor>
</comment>
<dbReference type="KEGG" id="lcic:INQ41_01575"/>
<evidence type="ECO:0000256" key="13">
    <source>
        <dbReference type="ARBA" id="ARBA00022993"/>
    </source>
</evidence>
<comment type="similarity">
    <text evidence="14 16">Belongs to the type III pantothenate kinase family.</text>
</comment>
<feature type="binding site" evidence="16">
    <location>
        <position position="181"/>
    </location>
    <ligand>
        <name>substrate</name>
    </ligand>
</feature>
<keyword evidence="13 16" id="KW-0173">Coenzyme A biosynthesis</keyword>
<dbReference type="UniPathway" id="UPA00241">
    <property type="reaction ID" value="UER00352"/>
</dbReference>
<sequence length="252" mass="26952">MSRQRWVMDLGNTRLKIAPLDLDGRVGEAIALEHRGADLAALAARLPPRMEVAYLASVADEGLRVALLDLLAARCQRISLARTQRRWGELRIAYADPARLGVDRFLAMIAAHDHARGTHPGTPVLVCGVGTALTLDLIDAEARHVGGRIAPSPTLMRQALNQQVAQLPPSGGRYVDFAVDTPDALVSGCVGAALGLIERSLADAQTRLGAAPILYLHGGGGEELRALLRQARWSPRLVLDGLAQWAAIEKPA</sequence>
<dbReference type="HAMAP" id="MF_01274">
    <property type="entry name" value="Pantothen_kinase_3"/>
    <property type="match status" value="1"/>
</dbReference>
<comment type="subcellular location">
    <subcellularLocation>
        <location evidence="3 16">Cytoplasm</location>
    </subcellularLocation>
</comment>
<dbReference type="EC" id="2.7.1.33" evidence="6 16"/>
<dbReference type="SUPFAM" id="SSF53067">
    <property type="entry name" value="Actin-like ATPase domain"/>
    <property type="match status" value="2"/>
</dbReference>
<dbReference type="CDD" id="cd24015">
    <property type="entry name" value="ASKHA_NBD_PanK-III"/>
    <property type="match status" value="1"/>
</dbReference>
<keyword evidence="10 16" id="KW-0418">Kinase</keyword>
<dbReference type="RefSeq" id="WP_193985642.1">
    <property type="nucleotide sequence ID" value="NZ_CP063656.1"/>
</dbReference>
<evidence type="ECO:0000256" key="2">
    <source>
        <dbReference type="ARBA" id="ARBA00001958"/>
    </source>
</evidence>
<comment type="pathway">
    <text evidence="4 16">Cofactor biosynthesis; coenzyme A biosynthesis; CoA from (R)-pantothenate: step 1/5.</text>
</comment>
<dbReference type="GO" id="GO:0005524">
    <property type="term" value="F:ATP binding"/>
    <property type="evidence" value="ECO:0007669"/>
    <property type="project" value="UniProtKB-UniRule"/>
</dbReference>
<feature type="binding site" evidence="16">
    <location>
        <position position="94"/>
    </location>
    <ligand>
        <name>substrate</name>
    </ligand>
</feature>
<gene>
    <name evidence="16" type="primary">coaX</name>
    <name evidence="17" type="ORF">INQ41_01575</name>
</gene>
<comment type="catalytic activity">
    <reaction evidence="1 16">
        <text>(R)-pantothenate + ATP = (R)-4'-phosphopantothenate + ADP + H(+)</text>
        <dbReference type="Rhea" id="RHEA:16373"/>
        <dbReference type="ChEBI" id="CHEBI:10986"/>
        <dbReference type="ChEBI" id="CHEBI:15378"/>
        <dbReference type="ChEBI" id="CHEBI:29032"/>
        <dbReference type="ChEBI" id="CHEBI:30616"/>
        <dbReference type="ChEBI" id="CHEBI:456216"/>
        <dbReference type="EC" id="2.7.1.33"/>
    </reaction>
</comment>
<dbReference type="InterPro" id="IPR043129">
    <property type="entry name" value="ATPase_NBD"/>
</dbReference>
<comment type="subunit">
    <text evidence="5 16">Homodimer.</text>
</comment>
<dbReference type="PANTHER" id="PTHR34265:SF1">
    <property type="entry name" value="TYPE III PANTOTHENATE KINASE"/>
    <property type="match status" value="1"/>
</dbReference>
<evidence type="ECO:0000256" key="3">
    <source>
        <dbReference type="ARBA" id="ARBA00004496"/>
    </source>
</evidence>
<organism evidence="17 18">
    <name type="scientific">Novilysobacter ciconiae</name>
    <dbReference type="NCBI Taxonomy" id="2781022"/>
    <lineage>
        <taxon>Bacteria</taxon>
        <taxon>Pseudomonadati</taxon>
        <taxon>Pseudomonadota</taxon>
        <taxon>Gammaproteobacteria</taxon>
        <taxon>Lysobacterales</taxon>
        <taxon>Lysobacteraceae</taxon>
        <taxon>Novilysobacter</taxon>
    </lineage>
</organism>
<feature type="binding site" evidence="16">
    <location>
        <begin position="101"/>
        <end position="104"/>
    </location>
    <ligand>
        <name>substrate</name>
    </ligand>
</feature>
<keyword evidence="12 16" id="KW-0630">Potassium</keyword>
<keyword evidence="8 16" id="KW-0808">Transferase</keyword>
<evidence type="ECO:0000256" key="1">
    <source>
        <dbReference type="ARBA" id="ARBA00001206"/>
    </source>
</evidence>
<evidence type="ECO:0000256" key="15">
    <source>
        <dbReference type="ARBA" id="ARBA00040883"/>
    </source>
</evidence>
<dbReference type="GO" id="GO:0005737">
    <property type="term" value="C:cytoplasm"/>
    <property type="evidence" value="ECO:0007669"/>
    <property type="project" value="UniProtKB-SubCell"/>
</dbReference>
<comment type="function">
    <text evidence="16">Catalyzes the phosphorylation of pantothenate (Pan), the first step in CoA biosynthesis.</text>
</comment>
<protein>
    <recommendedName>
        <fullName evidence="15 16">Type III pantothenate kinase</fullName>
        <ecNumber evidence="6 16">2.7.1.33</ecNumber>
    </recommendedName>
    <alternativeName>
        <fullName evidence="16">PanK-III</fullName>
    </alternativeName>
    <alternativeName>
        <fullName evidence="16">Pantothenic acid kinase</fullName>
    </alternativeName>
</protein>
<evidence type="ECO:0000256" key="10">
    <source>
        <dbReference type="ARBA" id="ARBA00022777"/>
    </source>
</evidence>
<dbReference type="EMBL" id="CP063656">
    <property type="protein sequence ID" value="QOW19792.1"/>
    <property type="molecule type" value="Genomic_DNA"/>
</dbReference>
<evidence type="ECO:0000256" key="9">
    <source>
        <dbReference type="ARBA" id="ARBA00022741"/>
    </source>
</evidence>